<evidence type="ECO:0000313" key="1">
    <source>
        <dbReference type="EMBL" id="GAA0926844.1"/>
    </source>
</evidence>
<accession>A0ABN1PE85</accession>
<gene>
    <name evidence="1" type="ORF">GCM10009559_12260</name>
</gene>
<sequence>MATRAECSVLVRVGWQVQEVLWAGGGVERSGLGALEAAEEAAEGRVRYSECSVAACQRGLVVDEHLVEGTLVRWSPPWKSLEDAVPLRRDHPGMVISVGPRHILVDWVRRRHTMAENSVYEAEWLTVIDRAEFDRLAREVHELDVAEGGDPAFDDRFEDLGW</sequence>
<protein>
    <submittedName>
        <fullName evidence="1">Uncharacterized protein</fullName>
    </submittedName>
</protein>
<dbReference type="Proteomes" id="UP001499967">
    <property type="component" value="Unassembled WGS sequence"/>
</dbReference>
<organism evidence="1 2">
    <name type="scientific">Pseudonocardia zijingensis</name>
    <dbReference type="NCBI Taxonomy" id="153376"/>
    <lineage>
        <taxon>Bacteria</taxon>
        <taxon>Bacillati</taxon>
        <taxon>Actinomycetota</taxon>
        <taxon>Actinomycetes</taxon>
        <taxon>Pseudonocardiales</taxon>
        <taxon>Pseudonocardiaceae</taxon>
        <taxon>Pseudonocardia</taxon>
    </lineage>
</organism>
<evidence type="ECO:0000313" key="2">
    <source>
        <dbReference type="Proteomes" id="UP001499967"/>
    </source>
</evidence>
<keyword evidence="2" id="KW-1185">Reference proteome</keyword>
<comment type="caution">
    <text evidence="1">The sequence shown here is derived from an EMBL/GenBank/DDBJ whole genome shotgun (WGS) entry which is preliminary data.</text>
</comment>
<name>A0ABN1PE85_9PSEU</name>
<proteinExistence type="predicted"/>
<reference evidence="1 2" key="1">
    <citation type="journal article" date="2019" name="Int. J. Syst. Evol. Microbiol.">
        <title>The Global Catalogue of Microorganisms (GCM) 10K type strain sequencing project: providing services to taxonomists for standard genome sequencing and annotation.</title>
        <authorList>
            <consortium name="The Broad Institute Genomics Platform"/>
            <consortium name="The Broad Institute Genome Sequencing Center for Infectious Disease"/>
            <person name="Wu L."/>
            <person name="Ma J."/>
        </authorList>
    </citation>
    <scope>NUCLEOTIDE SEQUENCE [LARGE SCALE GENOMIC DNA]</scope>
    <source>
        <strain evidence="1 2">JCM 11117</strain>
    </source>
</reference>
<dbReference type="EMBL" id="BAAAHP010000033">
    <property type="protein sequence ID" value="GAA0926844.1"/>
    <property type="molecule type" value="Genomic_DNA"/>
</dbReference>